<organism evidence="14 15">
    <name type="scientific">Candidatus Methylomirabilis limnetica</name>
    <dbReference type="NCBI Taxonomy" id="2033718"/>
    <lineage>
        <taxon>Bacteria</taxon>
        <taxon>Candidatus Methylomirabilota</taxon>
        <taxon>Candidatus Methylomirabilia</taxon>
        <taxon>Candidatus Methylomirabilales</taxon>
        <taxon>Candidatus Methylomirabilaceae</taxon>
        <taxon>Candidatus Methylomirabilis</taxon>
    </lineage>
</organism>
<keyword evidence="5" id="KW-0732">Signal</keyword>
<dbReference type="CDD" id="cd01347">
    <property type="entry name" value="ligand_gated_channel"/>
    <property type="match status" value="1"/>
</dbReference>
<evidence type="ECO:0000259" key="13">
    <source>
        <dbReference type="Pfam" id="PF07715"/>
    </source>
</evidence>
<keyword evidence="15" id="KW-1185">Reference proteome</keyword>
<evidence type="ECO:0000256" key="6">
    <source>
        <dbReference type="ARBA" id="ARBA00023077"/>
    </source>
</evidence>
<feature type="domain" description="TonB-dependent receptor plug" evidence="13">
    <location>
        <begin position="73"/>
        <end position="186"/>
    </location>
</feature>
<dbReference type="GO" id="GO:0009279">
    <property type="term" value="C:cell outer membrane"/>
    <property type="evidence" value="ECO:0007669"/>
    <property type="project" value="UniProtKB-SubCell"/>
</dbReference>
<name>A0A2T4TYB6_9BACT</name>
<dbReference type="InterPro" id="IPR039426">
    <property type="entry name" value="TonB-dep_rcpt-like"/>
</dbReference>
<accession>A0A2T4TYB6</accession>
<evidence type="ECO:0000313" key="15">
    <source>
        <dbReference type="Proteomes" id="UP000241436"/>
    </source>
</evidence>
<dbReference type="Pfam" id="PF07715">
    <property type="entry name" value="Plug"/>
    <property type="match status" value="1"/>
</dbReference>
<dbReference type="Gene3D" id="2.170.130.10">
    <property type="entry name" value="TonB-dependent receptor, plug domain"/>
    <property type="match status" value="1"/>
</dbReference>
<evidence type="ECO:0000256" key="5">
    <source>
        <dbReference type="ARBA" id="ARBA00022729"/>
    </source>
</evidence>
<dbReference type="Gene3D" id="2.40.170.20">
    <property type="entry name" value="TonB-dependent receptor, beta-barrel domain"/>
    <property type="match status" value="1"/>
</dbReference>
<evidence type="ECO:0000256" key="3">
    <source>
        <dbReference type="ARBA" id="ARBA00022452"/>
    </source>
</evidence>
<keyword evidence="3 10" id="KW-1134">Transmembrane beta strand</keyword>
<dbReference type="AlphaFoldDB" id="A0A2T4TYB6"/>
<comment type="subcellular location">
    <subcellularLocation>
        <location evidence="1 10">Cell outer membrane</location>
        <topology evidence="1 10">Multi-pass membrane protein</topology>
    </subcellularLocation>
</comment>
<dbReference type="GO" id="GO:0015344">
    <property type="term" value="F:siderophore uptake transmembrane transporter activity"/>
    <property type="evidence" value="ECO:0007669"/>
    <property type="project" value="TreeGrafter"/>
</dbReference>
<evidence type="ECO:0000313" key="14">
    <source>
        <dbReference type="EMBL" id="PTL36105.1"/>
    </source>
</evidence>
<reference evidence="15" key="2">
    <citation type="journal article" date="2018" name="Environ. Microbiol.">
        <title>Bloom of a denitrifying methanotroph, 'Candidatus Methylomirabilis limnetica', in a deep stratified lake.</title>
        <authorList>
            <person name="Graf J.S."/>
            <person name="Mayr M.J."/>
            <person name="Marchant H.K."/>
            <person name="Tienken D."/>
            <person name="Hach P.F."/>
            <person name="Brand A."/>
            <person name="Schubert C.J."/>
            <person name="Kuypers M.M."/>
            <person name="Milucka J."/>
        </authorList>
    </citation>
    <scope>NUCLEOTIDE SEQUENCE [LARGE SCALE GENOMIC DNA]</scope>
    <source>
        <strain evidence="15">Zug</strain>
    </source>
</reference>
<evidence type="ECO:0000256" key="7">
    <source>
        <dbReference type="ARBA" id="ARBA00023136"/>
    </source>
</evidence>
<evidence type="ECO:0000256" key="9">
    <source>
        <dbReference type="ARBA" id="ARBA00023237"/>
    </source>
</evidence>
<evidence type="ECO:0000256" key="1">
    <source>
        <dbReference type="ARBA" id="ARBA00004571"/>
    </source>
</evidence>
<keyword evidence="8" id="KW-0675">Receptor</keyword>
<evidence type="ECO:0000259" key="12">
    <source>
        <dbReference type="Pfam" id="PF00593"/>
    </source>
</evidence>
<feature type="domain" description="TonB-dependent receptor-like beta-barrel" evidence="12">
    <location>
        <begin position="258"/>
        <end position="702"/>
    </location>
</feature>
<protein>
    <recommendedName>
        <fullName evidence="16">TonB-dependent receptor</fullName>
    </recommendedName>
</protein>
<dbReference type="EMBL" id="NVQC01000017">
    <property type="protein sequence ID" value="PTL36105.1"/>
    <property type="molecule type" value="Genomic_DNA"/>
</dbReference>
<proteinExistence type="inferred from homology"/>
<evidence type="ECO:0000256" key="10">
    <source>
        <dbReference type="PROSITE-ProRule" id="PRU01360"/>
    </source>
</evidence>
<comment type="caution">
    <text evidence="14">The sequence shown here is derived from an EMBL/GenBank/DDBJ whole genome shotgun (WGS) entry which is preliminary data.</text>
</comment>
<evidence type="ECO:0008006" key="16">
    <source>
        <dbReference type="Google" id="ProtNLM"/>
    </source>
</evidence>
<dbReference type="PANTHER" id="PTHR30069">
    <property type="entry name" value="TONB-DEPENDENT OUTER MEMBRANE RECEPTOR"/>
    <property type="match status" value="1"/>
</dbReference>
<evidence type="ECO:0000256" key="4">
    <source>
        <dbReference type="ARBA" id="ARBA00022692"/>
    </source>
</evidence>
<dbReference type="Proteomes" id="UP000241436">
    <property type="component" value="Unassembled WGS sequence"/>
</dbReference>
<comment type="similarity">
    <text evidence="10 11">Belongs to the TonB-dependent receptor family.</text>
</comment>
<dbReference type="InterPro" id="IPR036942">
    <property type="entry name" value="Beta-barrel_TonB_sf"/>
</dbReference>
<dbReference type="GO" id="GO:0044718">
    <property type="term" value="P:siderophore transmembrane transport"/>
    <property type="evidence" value="ECO:0007669"/>
    <property type="project" value="TreeGrafter"/>
</dbReference>
<sequence length="733" mass="79990">MGTGGGMTLTRRVKFGTHSVIIVVAGLIALGGLMRPSPVAWGADTDSPVPSGAGEAVRLEPVVVSASRVEQRLRDVPANVTVITREDIEQSPARTVDDLLRQIPGFSLFRRSSSLVTHPTTQGVSLRGIGPSGVSRTLVLLDGVPLNDPFGGWIYWNKVPMESIERIEVARGGGSGVWGNYALGGVINIITRRPEARVAQAKLDLGTRDTVDADLLVSHVTGPWGISLEGSFFDTDGYKIVRKDQRGKIDVNANSSHKTFNGRMEYTPSLNSSLFLAGSFFREDRGNGTPFQNNETETGYIATGGRLKTADGSDWQLTMFSHLQTFSSTFTSAAPNRNSETPALNQFDVPSTDVGLNLQWSKRVFQSHLLTAGTDLRWIDGETNEDATFSQALGEFTRRRKAGGEQVLTGAYIQDIFTPAPGWQVTIAGRLDTWQSFNASRVEKNKQTGAITPTSPGSFPDRDEFAFSPKVALLYHATDQLSLRSSFYKGFRAPTINEQFRPFRVRNDITEANPDLDPERLIGGEVGADYAIMSNLLGRLTAFWNEVKDPVVNVTKGIGAGAPVAPCGFVPAGGVCRQRDNLDRTRIRGIEAELEYRPLPRWTASGSYLYNHTEVLSAPNQPDLEGKRIAQVPRHQFALKLNYTNPALINVSVQGRFVGDQFEDDLNSLKLGDFFVVDLMLSRPIPVPGATAGELFLAAENLFDRTYEVSRTADGIVTTGTPLLVHGGVRVRF</sequence>
<keyword evidence="6 11" id="KW-0798">TonB box</keyword>
<evidence type="ECO:0000256" key="11">
    <source>
        <dbReference type="RuleBase" id="RU003357"/>
    </source>
</evidence>
<evidence type="ECO:0000256" key="8">
    <source>
        <dbReference type="ARBA" id="ARBA00023170"/>
    </source>
</evidence>
<keyword evidence="4 10" id="KW-0812">Transmembrane</keyword>
<evidence type="ECO:0000256" key="2">
    <source>
        <dbReference type="ARBA" id="ARBA00022448"/>
    </source>
</evidence>
<keyword evidence="2 10" id="KW-0813">Transport</keyword>
<dbReference type="Pfam" id="PF00593">
    <property type="entry name" value="TonB_dep_Rec_b-barrel"/>
    <property type="match status" value="1"/>
</dbReference>
<dbReference type="InterPro" id="IPR012910">
    <property type="entry name" value="Plug_dom"/>
</dbReference>
<keyword evidence="9 10" id="KW-0998">Cell outer membrane</keyword>
<keyword evidence="7 10" id="KW-0472">Membrane</keyword>
<dbReference type="PROSITE" id="PS52016">
    <property type="entry name" value="TONB_DEPENDENT_REC_3"/>
    <property type="match status" value="1"/>
</dbReference>
<dbReference type="InterPro" id="IPR037066">
    <property type="entry name" value="Plug_dom_sf"/>
</dbReference>
<dbReference type="PANTHER" id="PTHR30069:SF29">
    <property type="entry name" value="HEMOGLOBIN AND HEMOGLOBIN-HAPTOGLOBIN-BINDING PROTEIN 1-RELATED"/>
    <property type="match status" value="1"/>
</dbReference>
<dbReference type="SUPFAM" id="SSF56935">
    <property type="entry name" value="Porins"/>
    <property type="match status" value="1"/>
</dbReference>
<gene>
    <name evidence="14" type="ORF">CLG94_05410</name>
</gene>
<dbReference type="InterPro" id="IPR000531">
    <property type="entry name" value="Beta-barrel_TonB"/>
</dbReference>
<reference evidence="14 15" key="1">
    <citation type="submission" date="2017-09" db="EMBL/GenBank/DDBJ databases">
        <title>Bloom of a denitrifying methanotroph, Candidatus Methylomirabilis limnetica, in a deep stratified lake.</title>
        <authorList>
            <person name="Graf J.S."/>
            <person name="Marchant H.K."/>
            <person name="Tienken D."/>
            <person name="Hach P.F."/>
            <person name="Brand A."/>
            <person name="Schubert C.J."/>
            <person name="Kuypers M.M."/>
            <person name="Milucka J."/>
        </authorList>
    </citation>
    <scope>NUCLEOTIDE SEQUENCE [LARGE SCALE GENOMIC DNA]</scope>
    <source>
        <strain evidence="14 15">Zug</strain>
    </source>
</reference>